<evidence type="ECO:0000256" key="1">
    <source>
        <dbReference type="PROSITE-ProRule" id="PRU00122"/>
    </source>
</evidence>
<dbReference type="SMART" id="SM00282">
    <property type="entry name" value="LamG"/>
    <property type="match status" value="1"/>
</dbReference>
<dbReference type="Proteomes" id="UP000596742">
    <property type="component" value="Unassembled WGS sequence"/>
</dbReference>
<dbReference type="Gene3D" id="2.60.120.200">
    <property type="match status" value="1"/>
</dbReference>
<organism evidence="4 5">
    <name type="scientific">Mytilus galloprovincialis</name>
    <name type="common">Mediterranean mussel</name>
    <dbReference type="NCBI Taxonomy" id="29158"/>
    <lineage>
        <taxon>Eukaryota</taxon>
        <taxon>Metazoa</taxon>
        <taxon>Spiralia</taxon>
        <taxon>Lophotrochozoa</taxon>
        <taxon>Mollusca</taxon>
        <taxon>Bivalvia</taxon>
        <taxon>Autobranchia</taxon>
        <taxon>Pteriomorphia</taxon>
        <taxon>Mytilida</taxon>
        <taxon>Mytiloidea</taxon>
        <taxon>Mytilidae</taxon>
        <taxon>Mytilinae</taxon>
        <taxon>Mytilus</taxon>
    </lineage>
</organism>
<dbReference type="EMBL" id="UYJE01007117">
    <property type="protein sequence ID" value="VDI51888.1"/>
    <property type="molecule type" value="Genomic_DNA"/>
</dbReference>
<accession>A0A8B6FPS9</accession>
<keyword evidence="5" id="KW-1185">Reference proteome</keyword>
<dbReference type="InterPro" id="IPR013320">
    <property type="entry name" value="ConA-like_dom_sf"/>
</dbReference>
<proteinExistence type="predicted"/>
<reference evidence="4" key="1">
    <citation type="submission" date="2018-11" db="EMBL/GenBank/DDBJ databases">
        <authorList>
            <person name="Alioto T."/>
            <person name="Alioto T."/>
        </authorList>
    </citation>
    <scope>NUCLEOTIDE SEQUENCE</scope>
</reference>
<dbReference type="InterPro" id="IPR001791">
    <property type="entry name" value="Laminin_G"/>
</dbReference>
<comment type="caution">
    <text evidence="4">The sequence shown here is derived from an EMBL/GenBank/DDBJ whole genome shotgun (WGS) entry which is preliminary data.</text>
</comment>
<gene>
    <name evidence="4" type="ORF">MGAL_10B052177</name>
</gene>
<sequence length="211" mass="24895">MKEFVLRLYGIVILTTQAGGFIVPQQTEFYRLQNVCMNDIFQFDFRTRRSTGLLMSLESENIKQHHLTVATTDGDLEFTYGVNNSTKSFILPYEETERVNRLNDYRWHRLNVERILDRGKYLSLKVVVDEQIHQFGSVMEQNEHFRGPMDVYLGETPHINVKNAIYINCKCLKMHLELGRQRSEVDNLCLEKIPSETKESDQIQIKFRNRE</sequence>
<dbReference type="PROSITE" id="PS50025">
    <property type="entry name" value="LAM_G_DOMAIN"/>
    <property type="match status" value="1"/>
</dbReference>
<dbReference type="CDD" id="cd00110">
    <property type="entry name" value="LamG"/>
    <property type="match status" value="1"/>
</dbReference>
<feature type="domain" description="Laminin G" evidence="3">
    <location>
        <begin position="11"/>
        <end position="189"/>
    </location>
</feature>
<comment type="caution">
    <text evidence="1">Lacks conserved residue(s) required for the propagation of feature annotation.</text>
</comment>
<evidence type="ECO:0000256" key="2">
    <source>
        <dbReference type="SAM" id="SignalP"/>
    </source>
</evidence>
<feature type="chain" id="PRO_5032711452" description="Laminin G domain-containing protein" evidence="2">
    <location>
        <begin position="21"/>
        <end position="211"/>
    </location>
</feature>
<dbReference type="SUPFAM" id="SSF49899">
    <property type="entry name" value="Concanavalin A-like lectins/glucanases"/>
    <property type="match status" value="1"/>
</dbReference>
<evidence type="ECO:0000259" key="3">
    <source>
        <dbReference type="PROSITE" id="PS50025"/>
    </source>
</evidence>
<evidence type="ECO:0000313" key="4">
    <source>
        <dbReference type="EMBL" id="VDI51888.1"/>
    </source>
</evidence>
<evidence type="ECO:0000313" key="5">
    <source>
        <dbReference type="Proteomes" id="UP000596742"/>
    </source>
</evidence>
<keyword evidence="2" id="KW-0732">Signal</keyword>
<feature type="signal peptide" evidence="2">
    <location>
        <begin position="1"/>
        <end position="20"/>
    </location>
</feature>
<protein>
    <recommendedName>
        <fullName evidence="3">Laminin G domain-containing protein</fullName>
    </recommendedName>
</protein>
<dbReference type="OrthoDB" id="10380159at2759"/>
<dbReference type="Pfam" id="PF02210">
    <property type="entry name" value="Laminin_G_2"/>
    <property type="match status" value="1"/>
</dbReference>
<dbReference type="AlphaFoldDB" id="A0A8B6FPS9"/>
<name>A0A8B6FPS9_MYTGA</name>